<name>A0A1Y4LYV2_9FIRM</name>
<reference evidence="3" key="1">
    <citation type="submission" date="2017-04" db="EMBL/GenBank/DDBJ databases">
        <title>Function of individual gut microbiota members based on whole genome sequencing of pure cultures obtained from chicken caecum.</title>
        <authorList>
            <person name="Medvecky M."/>
            <person name="Cejkova D."/>
            <person name="Polansky O."/>
            <person name="Karasova D."/>
            <person name="Kubasova T."/>
            <person name="Cizek A."/>
            <person name="Rychlik I."/>
        </authorList>
    </citation>
    <scope>NUCLEOTIDE SEQUENCE [LARGE SCALE GENOMIC DNA]</scope>
    <source>
        <strain evidence="3">An178</strain>
    </source>
</reference>
<evidence type="ECO:0000259" key="1">
    <source>
        <dbReference type="Pfam" id="PF05193"/>
    </source>
</evidence>
<comment type="caution">
    <text evidence="2">The sequence shown here is derived from an EMBL/GenBank/DDBJ whole genome shotgun (WGS) entry which is preliminary data.</text>
</comment>
<evidence type="ECO:0000313" key="3">
    <source>
        <dbReference type="Proteomes" id="UP000195447"/>
    </source>
</evidence>
<feature type="domain" description="Peptidase M16 C-terminal" evidence="1">
    <location>
        <begin position="164"/>
        <end position="330"/>
    </location>
</feature>
<accession>A0A1Y4LYV2</accession>
<dbReference type="PANTHER" id="PTHR11851">
    <property type="entry name" value="METALLOPROTEASE"/>
    <property type="match status" value="1"/>
</dbReference>
<organism evidence="2 3">
    <name type="scientific">Faecalitalea cylindroides</name>
    <dbReference type="NCBI Taxonomy" id="39483"/>
    <lineage>
        <taxon>Bacteria</taxon>
        <taxon>Bacillati</taxon>
        <taxon>Bacillota</taxon>
        <taxon>Erysipelotrichia</taxon>
        <taxon>Erysipelotrichales</taxon>
        <taxon>Erysipelotrichaceae</taxon>
        <taxon>Faecalitalea</taxon>
    </lineage>
</organism>
<dbReference type="RefSeq" id="WP_087158201.1">
    <property type="nucleotide sequence ID" value="NZ_NFKM01000002.1"/>
</dbReference>
<dbReference type="Gene3D" id="3.30.830.10">
    <property type="entry name" value="Metalloenzyme, LuxS/M16 peptidase-like"/>
    <property type="match status" value="2"/>
</dbReference>
<dbReference type="Proteomes" id="UP000195447">
    <property type="component" value="Unassembled WGS sequence"/>
</dbReference>
<dbReference type="EMBL" id="NFKM01000002">
    <property type="protein sequence ID" value="OUP61765.1"/>
    <property type="molecule type" value="Genomic_DNA"/>
</dbReference>
<dbReference type="PANTHER" id="PTHR11851:SF186">
    <property type="entry name" value="INACTIVE METALLOPROTEASE YMFF-RELATED"/>
    <property type="match status" value="1"/>
</dbReference>
<dbReference type="InterPro" id="IPR050361">
    <property type="entry name" value="MPP/UQCRC_Complex"/>
</dbReference>
<keyword evidence="3" id="KW-1185">Reference proteome</keyword>
<gene>
    <name evidence="2" type="ORF">B5F14_02060</name>
</gene>
<dbReference type="GO" id="GO:0046872">
    <property type="term" value="F:metal ion binding"/>
    <property type="evidence" value="ECO:0007669"/>
    <property type="project" value="InterPro"/>
</dbReference>
<dbReference type="SUPFAM" id="SSF63411">
    <property type="entry name" value="LuxS/MPP-like metallohydrolase"/>
    <property type="match status" value="2"/>
</dbReference>
<proteinExistence type="predicted"/>
<dbReference type="InterPro" id="IPR007863">
    <property type="entry name" value="Peptidase_M16_C"/>
</dbReference>
<sequence length="396" mass="45324">MNYISSNKFSDVSVAIRTQLPLERSTITAYNILVYMLKTKTELFKTKQALISNLNEAYGMKLACGLSSYGADLILTTRIQYIRSDWIEEEDYIHKIKEITDQVLFHSVLDEASFEEAKYLYRNKLTRILDDPDGLAIYTCLTTLNTNHEISIPIQGSLDDLDQLTLQDIQNVYSAYLKADKHIFVCGCLDEEMKTYLERMDSSSKLNSTRSLLPILDYQEEIIEKNISQSSIALVYATSTDILSEDYYKMFVMNSLLGQSPTSLLFEEVREKHSLCYSISSYLIQFDGALIITLGTNKENIEKAIDLINQQIQRIIDLDFDPELLNTAKKDCIDSLIVAQDYPFSQIDQRFMDVLLSRDTDRDKKIKNIQKVCLEDVSAAAKKLKKISSVIVKEVE</sequence>
<protein>
    <recommendedName>
        <fullName evidence="1">Peptidase M16 C-terminal domain-containing protein</fullName>
    </recommendedName>
</protein>
<dbReference type="AlphaFoldDB" id="A0A1Y4LYV2"/>
<dbReference type="InterPro" id="IPR011249">
    <property type="entry name" value="Metalloenz_LuxS/M16"/>
</dbReference>
<dbReference type="Pfam" id="PF05193">
    <property type="entry name" value="Peptidase_M16_C"/>
    <property type="match status" value="1"/>
</dbReference>
<evidence type="ECO:0000313" key="2">
    <source>
        <dbReference type="EMBL" id="OUP61765.1"/>
    </source>
</evidence>